<keyword evidence="6 15" id="KW-0418">Kinase</keyword>
<evidence type="ECO:0000256" key="8">
    <source>
        <dbReference type="ARBA" id="ARBA00047899"/>
    </source>
</evidence>
<evidence type="ECO:0000256" key="4">
    <source>
        <dbReference type="ARBA" id="ARBA00022679"/>
    </source>
</evidence>
<dbReference type="EMBL" id="QVEU01000002">
    <property type="protein sequence ID" value="RGB77151.1"/>
    <property type="molecule type" value="Genomic_DNA"/>
</dbReference>
<keyword evidence="5 10" id="KW-0547">Nucleotide-binding</keyword>
<evidence type="ECO:0000256" key="5">
    <source>
        <dbReference type="ARBA" id="ARBA00022741"/>
    </source>
</evidence>
<evidence type="ECO:0000256" key="9">
    <source>
        <dbReference type="ARBA" id="ARBA00048679"/>
    </source>
</evidence>
<keyword evidence="12" id="KW-1133">Transmembrane helix</keyword>
<dbReference type="GO" id="GO:0005524">
    <property type="term" value="F:ATP binding"/>
    <property type="evidence" value="ECO:0007669"/>
    <property type="project" value="UniProtKB-UniRule"/>
</dbReference>
<feature type="region of interest" description="Disordered" evidence="11">
    <location>
        <begin position="307"/>
        <end position="336"/>
    </location>
</feature>
<evidence type="ECO:0000259" key="14">
    <source>
        <dbReference type="PROSITE" id="PS51178"/>
    </source>
</evidence>
<sequence length="675" mass="75781">MENIILDDRYEIIEQIGVGGMAKVYKAKDKLLDRFVAIKILKEQYAEDDEFLKKFNNEAQSAAKLSHINIVNVFDIGQDLYNGQMIYYIVMEYVEGKTLKDYIIDEGKLSNHDIIDYSTQIAQALKTAHQAGIIHRDIKPQNILIDNYGLLKVTDFGIARVSSNATITYTSSILGTVHYISPEQAKGKIVDEKSDLYSLGAVMYEMATGKVPFDADNSVGIAVMHIQDQAIEPKEINPNLSDHLNYIIMKLLSKDPSERFLNAIELIDALDDENYYVEEEADDIAQTARIPIVVPKEKSYEKVYYDNQPEEDGEEEPEEKEAVYVSNSESEENSDKRKNDKKIWPLFIAALILLGAIYFFRNRTNNQVVVEVPTVINLDQEQAFNELERRGLKPNILSSEQSDEYEKGKVMSQDPTPNSKANRGSTVNLVISEGREVEVPDLKNMTISQAEETLKEKGLKLGRTNSSSSDEVEKDLIINQNPSPNTKLQTGTEIDVTVSTGSDQRVKTVEVPNLIGKSEQDARSIVSQYGLSLRDVNYVNSNDVARGIVMNQSISSGTEVAKNSKIDFTVSLGSEENKNNQDQDNDQDQNNNNDDNSNDFRNVVLNVSITDPADQFNVMVFDIVNGQRNQAIINQTMYSSDLHDGVLTLNVKARLGTNLEVLIDNQSYGVYEVNQ</sequence>
<keyword evidence="16" id="KW-1185">Reference proteome</keyword>
<dbReference type="Gene3D" id="1.10.510.10">
    <property type="entry name" value="Transferase(Phosphotransferase) domain 1"/>
    <property type="match status" value="1"/>
</dbReference>
<dbReference type="Pfam" id="PF03793">
    <property type="entry name" value="PASTA"/>
    <property type="match status" value="3"/>
</dbReference>
<evidence type="ECO:0000313" key="16">
    <source>
        <dbReference type="Proteomes" id="UP000261011"/>
    </source>
</evidence>
<feature type="domain" description="PASTA" evidence="14">
    <location>
        <begin position="366"/>
        <end position="433"/>
    </location>
</feature>
<dbReference type="SUPFAM" id="SSF54184">
    <property type="entry name" value="Penicillin-binding protein 2x (pbp-2x), c-terminal domain"/>
    <property type="match status" value="2"/>
</dbReference>
<keyword evidence="12" id="KW-0812">Transmembrane</keyword>
<feature type="compositionally biased region" description="Polar residues" evidence="11">
    <location>
        <begin position="413"/>
        <end position="424"/>
    </location>
</feature>
<dbReference type="CDD" id="cd14014">
    <property type="entry name" value="STKc_PknB_like"/>
    <property type="match status" value="1"/>
</dbReference>
<feature type="transmembrane region" description="Helical" evidence="12">
    <location>
        <begin position="343"/>
        <end position="360"/>
    </location>
</feature>
<dbReference type="CDD" id="cd06577">
    <property type="entry name" value="PASTA_pknB"/>
    <property type="match status" value="3"/>
</dbReference>
<dbReference type="InterPro" id="IPR011009">
    <property type="entry name" value="Kinase-like_dom_sf"/>
</dbReference>
<comment type="catalytic activity">
    <reaction evidence="8">
        <text>L-threonyl-[protein] + ATP = O-phospho-L-threonyl-[protein] + ADP + H(+)</text>
        <dbReference type="Rhea" id="RHEA:46608"/>
        <dbReference type="Rhea" id="RHEA-COMP:11060"/>
        <dbReference type="Rhea" id="RHEA-COMP:11605"/>
        <dbReference type="ChEBI" id="CHEBI:15378"/>
        <dbReference type="ChEBI" id="CHEBI:30013"/>
        <dbReference type="ChEBI" id="CHEBI:30616"/>
        <dbReference type="ChEBI" id="CHEBI:61977"/>
        <dbReference type="ChEBI" id="CHEBI:456216"/>
        <dbReference type="EC" id="2.7.11.1"/>
    </reaction>
</comment>
<evidence type="ECO:0000256" key="12">
    <source>
        <dbReference type="SAM" id="Phobius"/>
    </source>
</evidence>
<evidence type="ECO:0000256" key="11">
    <source>
        <dbReference type="SAM" id="MobiDB-lite"/>
    </source>
</evidence>
<dbReference type="PANTHER" id="PTHR43671">
    <property type="entry name" value="SERINE/THREONINE-PROTEIN KINASE NEK"/>
    <property type="match status" value="1"/>
</dbReference>
<comment type="caution">
    <text evidence="15">The sequence shown here is derived from an EMBL/GenBank/DDBJ whole genome shotgun (WGS) entry which is preliminary data.</text>
</comment>
<dbReference type="InterPro" id="IPR005543">
    <property type="entry name" value="PASTA_dom"/>
</dbReference>
<dbReference type="InterPro" id="IPR050660">
    <property type="entry name" value="NEK_Ser/Thr_kinase"/>
</dbReference>
<dbReference type="SMART" id="SM00220">
    <property type="entry name" value="S_TKc"/>
    <property type="match status" value="1"/>
</dbReference>
<feature type="domain" description="PASTA" evidence="14">
    <location>
        <begin position="505"/>
        <end position="572"/>
    </location>
</feature>
<dbReference type="PROSITE" id="PS00108">
    <property type="entry name" value="PROTEIN_KINASE_ST"/>
    <property type="match status" value="1"/>
</dbReference>
<dbReference type="FunFam" id="1.10.510.10:FF:000021">
    <property type="entry name" value="Serine/threonine protein kinase"/>
    <property type="match status" value="1"/>
</dbReference>
<dbReference type="AlphaFoldDB" id="A0A3E2TJF9"/>
<dbReference type="InterPro" id="IPR017441">
    <property type="entry name" value="Protein_kinase_ATP_BS"/>
</dbReference>
<feature type="region of interest" description="Disordered" evidence="11">
    <location>
        <begin position="575"/>
        <end position="599"/>
    </location>
</feature>
<dbReference type="FunFam" id="3.30.200.20:FF:000035">
    <property type="entry name" value="Serine/threonine protein kinase Stk1"/>
    <property type="match status" value="1"/>
</dbReference>
<feature type="compositionally biased region" description="Acidic residues" evidence="11">
    <location>
        <begin position="308"/>
        <end position="319"/>
    </location>
</feature>
<name>A0A3E2TJF9_9FIRM</name>
<reference evidence="15 16" key="1">
    <citation type="submission" date="2018-08" db="EMBL/GenBank/DDBJ databases">
        <title>A genome reference for cultivated species of the human gut microbiota.</title>
        <authorList>
            <person name="Zou Y."/>
            <person name="Xue W."/>
            <person name="Luo G."/>
        </authorList>
    </citation>
    <scope>NUCLEOTIDE SEQUENCE [LARGE SCALE GENOMIC DNA]</scope>
    <source>
        <strain evidence="15 16">OF01-3</strain>
    </source>
</reference>
<dbReference type="InterPro" id="IPR000719">
    <property type="entry name" value="Prot_kinase_dom"/>
</dbReference>
<keyword evidence="7 10" id="KW-0067">ATP-binding</keyword>
<dbReference type="PROSITE" id="PS00107">
    <property type="entry name" value="PROTEIN_KINASE_ATP"/>
    <property type="match status" value="1"/>
</dbReference>
<feature type="region of interest" description="Disordered" evidence="11">
    <location>
        <begin position="395"/>
        <end position="424"/>
    </location>
</feature>
<organism evidence="15 16">
    <name type="scientific">Anaerococcus nagyae</name>
    <dbReference type="NCBI Taxonomy" id="1755241"/>
    <lineage>
        <taxon>Bacteria</taxon>
        <taxon>Bacillati</taxon>
        <taxon>Bacillota</taxon>
        <taxon>Tissierellia</taxon>
        <taxon>Tissierellales</taxon>
        <taxon>Peptoniphilaceae</taxon>
        <taxon>Anaerococcus</taxon>
    </lineage>
</organism>
<dbReference type="Gene3D" id="3.30.10.20">
    <property type="match status" value="3"/>
</dbReference>
<dbReference type="SUPFAM" id="SSF56112">
    <property type="entry name" value="Protein kinase-like (PK-like)"/>
    <property type="match status" value="1"/>
</dbReference>
<gene>
    <name evidence="15" type="primary">pknB</name>
    <name evidence="15" type="ORF">DXA39_02695</name>
</gene>
<dbReference type="OrthoDB" id="9788659at2"/>
<dbReference type="RefSeq" id="WP_117520847.1">
    <property type="nucleotide sequence ID" value="NZ_QVEU01000002.1"/>
</dbReference>
<keyword evidence="3" id="KW-0723">Serine/threonine-protein kinase</keyword>
<dbReference type="Proteomes" id="UP000261011">
    <property type="component" value="Unassembled WGS sequence"/>
</dbReference>
<dbReference type="SMART" id="SM00740">
    <property type="entry name" value="PASTA"/>
    <property type="match status" value="3"/>
</dbReference>
<accession>A0A3E2TJF9</accession>
<evidence type="ECO:0000256" key="7">
    <source>
        <dbReference type="ARBA" id="ARBA00022840"/>
    </source>
</evidence>
<dbReference type="PROSITE" id="PS51178">
    <property type="entry name" value="PASTA"/>
    <property type="match status" value="3"/>
</dbReference>
<comment type="catalytic activity">
    <reaction evidence="9">
        <text>L-seryl-[protein] + ATP = O-phospho-L-seryl-[protein] + ADP + H(+)</text>
        <dbReference type="Rhea" id="RHEA:17989"/>
        <dbReference type="Rhea" id="RHEA-COMP:9863"/>
        <dbReference type="Rhea" id="RHEA-COMP:11604"/>
        <dbReference type="ChEBI" id="CHEBI:15378"/>
        <dbReference type="ChEBI" id="CHEBI:29999"/>
        <dbReference type="ChEBI" id="CHEBI:30616"/>
        <dbReference type="ChEBI" id="CHEBI:83421"/>
        <dbReference type="ChEBI" id="CHEBI:456216"/>
        <dbReference type="EC" id="2.7.11.1"/>
    </reaction>
</comment>
<dbReference type="GO" id="GO:0004674">
    <property type="term" value="F:protein serine/threonine kinase activity"/>
    <property type="evidence" value="ECO:0007669"/>
    <property type="project" value="UniProtKB-KW"/>
</dbReference>
<keyword evidence="12" id="KW-0472">Membrane</keyword>
<evidence type="ECO:0000259" key="13">
    <source>
        <dbReference type="PROSITE" id="PS50011"/>
    </source>
</evidence>
<feature type="domain" description="Protein kinase" evidence="13">
    <location>
        <begin position="10"/>
        <end position="276"/>
    </location>
</feature>
<evidence type="ECO:0000313" key="15">
    <source>
        <dbReference type="EMBL" id="RGB77151.1"/>
    </source>
</evidence>
<evidence type="ECO:0000256" key="10">
    <source>
        <dbReference type="PROSITE-ProRule" id="PRU10141"/>
    </source>
</evidence>
<dbReference type="PROSITE" id="PS50011">
    <property type="entry name" value="PROTEIN_KINASE_DOM"/>
    <property type="match status" value="1"/>
</dbReference>
<evidence type="ECO:0000256" key="6">
    <source>
        <dbReference type="ARBA" id="ARBA00022777"/>
    </source>
</evidence>
<dbReference type="Gene3D" id="3.30.200.20">
    <property type="entry name" value="Phosphorylase Kinase, domain 1"/>
    <property type="match status" value="1"/>
</dbReference>
<proteinExistence type="inferred from homology"/>
<feature type="binding site" evidence="10">
    <location>
        <position position="39"/>
    </location>
    <ligand>
        <name>ATP</name>
        <dbReference type="ChEBI" id="CHEBI:30616"/>
    </ligand>
</feature>
<dbReference type="InterPro" id="IPR008271">
    <property type="entry name" value="Ser/Thr_kinase_AS"/>
</dbReference>
<feature type="domain" description="PASTA" evidence="14">
    <location>
        <begin position="434"/>
        <end position="500"/>
    </location>
</feature>
<dbReference type="Pfam" id="PF00069">
    <property type="entry name" value="Pkinase"/>
    <property type="match status" value="1"/>
</dbReference>
<evidence type="ECO:0000256" key="1">
    <source>
        <dbReference type="ARBA" id="ARBA00010886"/>
    </source>
</evidence>
<dbReference type="EC" id="2.7.11.1" evidence="2"/>
<protein>
    <recommendedName>
        <fullName evidence="2">non-specific serine/threonine protein kinase</fullName>
        <ecNumber evidence="2">2.7.11.1</ecNumber>
    </recommendedName>
</protein>
<keyword evidence="4" id="KW-0808">Transferase</keyword>
<evidence type="ECO:0000256" key="2">
    <source>
        <dbReference type="ARBA" id="ARBA00012513"/>
    </source>
</evidence>
<dbReference type="PANTHER" id="PTHR43671:SF13">
    <property type="entry name" value="SERINE_THREONINE-PROTEIN KINASE NEK2"/>
    <property type="match status" value="1"/>
</dbReference>
<evidence type="ECO:0000256" key="3">
    <source>
        <dbReference type="ARBA" id="ARBA00022527"/>
    </source>
</evidence>
<comment type="similarity">
    <text evidence="1">Belongs to the protein kinase superfamily. NEK Ser/Thr protein kinase family. NIMA subfamily.</text>
</comment>
<dbReference type="NCBIfam" id="NF033483">
    <property type="entry name" value="PknB_PASTA_kin"/>
    <property type="match status" value="1"/>
</dbReference>